<evidence type="ECO:0000313" key="4">
    <source>
        <dbReference type="Proteomes" id="UP001162162"/>
    </source>
</evidence>
<evidence type="ECO:0000259" key="2">
    <source>
        <dbReference type="Pfam" id="PF12416"/>
    </source>
</evidence>
<dbReference type="Pfam" id="PF12416">
    <property type="entry name" value="DUF3668"/>
    <property type="match status" value="1"/>
</dbReference>
<comment type="caution">
    <text evidence="3">The sequence shown here is derived from an EMBL/GenBank/DDBJ whole genome shotgun (WGS) entry which is preliminary data.</text>
</comment>
<accession>A0AAV8Z6Y9</accession>
<gene>
    <name evidence="3" type="ORF">NQ318_022438</name>
</gene>
<dbReference type="Gene3D" id="2.60.40.150">
    <property type="entry name" value="C2 domain"/>
    <property type="match status" value="1"/>
</dbReference>
<evidence type="ECO:0000313" key="3">
    <source>
        <dbReference type="EMBL" id="KAJ8959177.1"/>
    </source>
</evidence>
<sequence>MNQLSGKYVNVVLSVERGRGMEFLKNSVHISGNFNSRILEQIVNWSTRKDLRKIRSANQPLRVECVSTDAYNRKERVGFALLSLRSAHIIPVKNANQDVTFKWHKLIGCQTNKKKFTPEVYMSLTVRDHLLNEAEASSSIEAMPYISEEDTNIGEEILSSKFPITYLEDGYIQIGEDDVAQNTFTLNLFVKEAVNLDSLLPEILVFQQNKEKCFLSFKILGVTIKTKPFRKELHNAIALNEKIVVKLLSDQDVLEEFFKTQNVTINFFCGQDKIGTTNIDLNEIFTLKELKCYFKYPSPNGIIPFMDSEKSPFIEVHSWLEQDEKEMLDTREEEKPKPKIIFSDALKQPDCSGDQVVGSYVLDKLEKINIKSVSDSETHNHEEDLKPVITKSVDTVIKNIPLTPRLHNPLDTYQRYVLDVSLTYLLWKKPPKDTKIIFKFLHPKAASYITIFTEVENSLGEHFALTNLKVKITYVSTSEKVKNLLNAWPPKLVLMDEKERSLSEEYEFSIVLLKNLSVDQDITVKAARTLEPLAKLGVSLTLNESSLDDAEEKSNLMLLPAVLDEVISVKEISDIGRWKEMEKGRFEEELEKVKAREVKKLQDEWQRKKDTLEEQLNKNIDRCRRLQEQLQNKANMLQTEKYLISRRSGSNLYEDIFKENWKNYHEDNTKEVIELLSRTQRDNEHLREKTSNLLEELRILEEKFEEAQNAKSYFKEQWRVAYEEIHQMKTDDIINIQNQLQQNREQLSQLSLDKFANFRQNGDYPDIYNPDSGRRWFANEHPRLSQPRDFRTDPYSAWECIFTALRAWGCLAIKDNLDPLICVRPPEHLRTSGYYSYFCLKYGY</sequence>
<keyword evidence="4" id="KW-1185">Reference proteome</keyword>
<feature type="coiled-coil region" evidence="1">
    <location>
        <begin position="676"/>
        <end position="753"/>
    </location>
</feature>
<dbReference type="AlphaFoldDB" id="A0AAV8Z6Y9"/>
<dbReference type="GO" id="GO:0005813">
    <property type="term" value="C:centrosome"/>
    <property type="evidence" value="ECO:0007669"/>
    <property type="project" value="TreeGrafter"/>
</dbReference>
<organism evidence="3 4">
    <name type="scientific">Aromia moschata</name>
    <dbReference type="NCBI Taxonomy" id="1265417"/>
    <lineage>
        <taxon>Eukaryota</taxon>
        <taxon>Metazoa</taxon>
        <taxon>Ecdysozoa</taxon>
        <taxon>Arthropoda</taxon>
        <taxon>Hexapoda</taxon>
        <taxon>Insecta</taxon>
        <taxon>Pterygota</taxon>
        <taxon>Neoptera</taxon>
        <taxon>Endopterygota</taxon>
        <taxon>Coleoptera</taxon>
        <taxon>Polyphaga</taxon>
        <taxon>Cucujiformia</taxon>
        <taxon>Chrysomeloidea</taxon>
        <taxon>Cerambycidae</taxon>
        <taxon>Cerambycinae</taxon>
        <taxon>Callichromatini</taxon>
        <taxon>Aromia</taxon>
    </lineage>
</organism>
<proteinExistence type="predicted"/>
<feature type="domain" description="DUF3668" evidence="2">
    <location>
        <begin position="168"/>
        <end position="288"/>
    </location>
</feature>
<name>A0AAV8Z6Y9_9CUCU</name>
<keyword evidence="1" id="KW-0175">Coiled coil</keyword>
<dbReference type="EMBL" id="JAPWTK010000014">
    <property type="protein sequence ID" value="KAJ8959177.1"/>
    <property type="molecule type" value="Genomic_DNA"/>
</dbReference>
<dbReference type="InterPro" id="IPR035892">
    <property type="entry name" value="C2_domain_sf"/>
</dbReference>
<feature type="coiled-coil region" evidence="1">
    <location>
        <begin position="595"/>
        <end position="640"/>
    </location>
</feature>
<dbReference type="PANTHER" id="PTHR21574:SF0">
    <property type="entry name" value="CENTROSOMAL PROTEIN OF 120 KDA"/>
    <property type="match status" value="1"/>
</dbReference>
<dbReference type="InterPro" id="IPR022136">
    <property type="entry name" value="DUF3668"/>
</dbReference>
<dbReference type="GO" id="GO:1903724">
    <property type="term" value="P:positive regulation of centriole elongation"/>
    <property type="evidence" value="ECO:0007669"/>
    <property type="project" value="TreeGrafter"/>
</dbReference>
<dbReference type="Proteomes" id="UP001162162">
    <property type="component" value="Unassembled WGS sequence"/>
</dbReference>
<protein>
    <recommendedName>
        <fullName evidence="2">DUF3668 domain-containing protein</fullName>
    </recommendedName>
</protein>
<evidence type="ECO:0000256" key="1">
    <source>
        <dbReference type="SAM" id="Coils"/>
    </source>
</evidence>
<reference evidence="3" key="1">
    <citation type="journal article" date="2023" name="Insect Mol. Biol.">
        <title>Genome sequencing provides insights into the evolution of gene families encoding plant cell wall-degrading enzymes in longhorned beetles.</title>
        <authorList>
            <person name="Shin N.R."/>
            <person name="Okamura Y."/>
            <person name="Kirsch R."/>
            <person name="Pauchet Y."/>
        </authorList>
    </citation>
    <scope>NUCLEOTIDE SEQUENCE</scope>
    <source>
        <strain evidence="3">AMC_N1</strain>
    </source>
</reference>
<dbReference type="PANTHER" id="PTHR21574">
    <property type="entry name" value="CENTROSOMAL PROTEIN OF 120 KDA"/>
    <property type="match status" value="1"/>
</dbReference>
<dbReference type="InterPro" id="IPR039893">
    <property type="entry name" value="CEP120-like"/>
</dbReference>